<feature type="binding site" evidence="4 6">
    <location>
        <position position="124"/>
    </location>
    <ligand>
        <name>substrate</name>
    </ligand>
</feature>
<protein>
    <recommendedName>
        <fullName evidence="4">Malate dehydrogenase</fullName>
        <ecNumber evidence="4">1.1.1.37</ecNumber>
    </recommendedName>
</protein>
<dbReference type="PRINTS" id="PR00086">
    <property type="entry name" value="LLDHDRGNASE"/>
</dbReference>
<evidence type="ECO:0000256" key="7">
    <source>
        <dbReference type="PIRSR" id="PIRSR000102-3"/>
    </source>
</evidence>
<dbReference type="InterPro" id="IPR036291">
    <property type="entry name" value="NAD(P)-bd_dom_sf"/>
</dbReference>
<comment type="similarity">
    <text evidence="4">Belongs to the LDH/MDH superfamily. MDH type 3 family.</text>
</comment>
<dbReference type="PANTHER" id="PTHR43128:SF16">
    <property type="entry name" value="L-LACTATE DEHYDROGENASE"/>
    <property type="match status" value="1"/>
</dbReference>
<dbReference type="InterPro" id="IPR001557">
    <property type="entry name" value="L-lactate/malate_DH"/>
</dbReference>
<dbReference type="InterPro" id="IPR001236">
    <property type="entry name" value="Lactate/malate_DH_N"/>
</dbReference>
<dbReference type="NCBIfam" id="TIGR01763">
    <property type="entry name" value="MalateDH_bact"/>
    <property type="match status" value="1"/>
</dbReference>
<feature type="domain" description="Lactate/malate dehydrogenase N-terminal" evidence="8">
    <location>
        <begin position="6"/>
        <end position="146"/>
    </location>
</feature>
<keyword evidence="3 4" id="KW-0520">NAD</keyword>
<dbReference type="NCBIfam" id="NF004863">
    <property type="entry name" value="PRK06223.1"/>
    <property type="match status" value="1"/>
</dbReference>
<keyword evidence="11" id="KW-1185">Reference proteome</keyword>
<feature type="binding site" evidence="4 6">
    <location>
        <position position="86"/>
    </location>
    <ligand>
        <name>substrate</name>
    </ligand>
</feature>
<dbReference type="Pfam" id="PF00056">
    <property type="entry name" value="Ldh_1_N"/>
    <property type="match status" value="1"/>
</dbReference>
<dbReference type="RefSeq" id="WP_176064778.1">
    <property type="nucleotide sequence ID" value="NZ_BJTG01000004.1"/>
</dbReference>
<feature type="binding site" evidence="4 7">
    <location>
        <begin position="11"/>
        <end position="16"/>
    </location>
    <ligand>
        <name>NAD(+)</name>
        <dbReference type="ChEBI" id="CHEBI:57540"/>
    </ligand>
</feature>
<organism evidence="10 11">
    <name type="scientific">Anaeromyxobacter diazotrophicus</name>
    <dbReference type="NCBI Taxonomy" id="2590199"/>
    <lineage>
        <taxon>Bacteria</taxon>
        <taxon>Pseudomonadati</taxon>
        <taxon>Myxococcota</taxon>
        <taxon>Myxococcia</taxon>
        <taxon>Myxococcales</taxon>
        <taxon>Cystobacterineae</taxon>
        <taxon>Anaeromyxobacteraceae</taxon>
        <taxon>Anaeromyxobacter</taxon>
    </lineage>
</organism>
<feature type="binding site" evidence="4 7">
    <location>
        <position position="99"/>
    </location>
    <ligand>
        <name>NAD(+)</name>
        <dbReference type="ChEBI" id="CHEBI:57540"/>
    </ligand>
</feature>
<dbReference type="EC" id="1.1.1.37" evidence="4"/>
<dbReference type="Gene3D" id="3.90.110.10">
    <property type="entry name" value="Lactate dehydrogenase/glycoside hydrolase, family 4, C-terminal"/>
    <property type="match status" value="1"/>
</dbReference>
<dbReference type="Proteomes" id="UP000503640">
    <property type="component" value="Unassembled WGS sequence"/>
</dbReference>
<dbReference type="PANTHER" id="PTHR43128">
    <property type="entry name" value="L-2-HYDROXYCARBOXYLATE DEHYDROGENASE (NAD(P)(+))"/>
    <property type="match status" value="1"/>
</dbReference>
<evidence type="ECO:0000256" key="4">
    <source>
        <dbReference type="HAMAP-Rule" id="MF_00487"/>
    </source>
</evidence>
<feature type="binding site" evidence="4 7">
    <location>
        <begin position="122"/>
        <end position="124"/>
    </location>
    <ligand>
        <name>NAD(+)</name>
        <dbReference type="ChEBI" id="CHEBI:57540"/>
    </ligand>
</feature>
<comment type="caution">
    <text evidence="10">The sequence shown here is derived from an EMBL/GenBank/DDBJ whole genome shotgun (WGS) entry which is preliminary data.</text>
</comment>
<feature type="active site" description="Proton acceptor" evidence="4 5">
    <location>
        <position position="179"/>
    </location>
</feature>
<dbReference type="GO" id="GO:0030060">
    <property type="term" value="F:L-malate dehydrogenase (NAD+) activity"/>
    <property type="evidence" value="ECO:0007669"/>
    <property type="project" value="UniProtKB-UniRule"/>
</dbReference>
<dbReference type="GO" id="GO:0004459">
    <property type="term" value="F:L-lactate dehydrogenase (NAD+) activity"/>
    <property type="evidence" value="ECO:0007669"/>
    <property type="project" value="TreeGrafter"/>
</dbReference>
<dbReference type="GO" id="GO:0006089">
    <property type="term" value="P:lactate metabolic process"/>
    <property type="evidence" value="ECO:0007669"/>
    <property type="project" value="TreeGrafter"/>
</dbReference>
<accession>A0A7I9VMV6</accession>
<gene>
    <name evidence="10" type="primary">mdh_2</name>
    <name evidence="4" type="synonym">mdh</name>
    <name evidence="10" type="ORF">AMYX_20580</name>
</gene>
<dbReference type="InterPro" id="IPR011275">
    <property type="entry name" value="Malate_DH_type3"/>
</dbReference>
<dbReference type="InterPro" id="IPR022383">
    <property type="entry name" value="Lactate/malate_DH_C"/>
</dbReference>
<evidence type="ECO:0000259" key="9">
    <source>
        <dbReference type="Pfam" id="PF02866"/>
    </source>
</evidence>
<dbReference type="FunFam" id="3.40.50.720:FF:000018">
    <property type="entry name" value="Malate dehydrogenase"/>
    <property type="match status" value="1"/>
</dbReference>
<comment type="catalytic activity">
    <reaction evidence="4">
        <text>(S)-malate + NAD(+) = oxaloacetate + NADH + H(+)</text>
        <dbReference type="Rhea" id="RHEA:21432"/>
        <dbReference type="ChEBI" id="CHEBI:15378"/>
        <dbReference type="ChEBI" id="CHEBI:15589"/>
        <dbReference type="ChEBI" id="CHEBI:16452"/>
        <dbReference type="ChEBI" id="CHEBI:57540"/>
        <dbReference type="ChEBI" id="CHEBI:57945"/>
        <dbReference type="EC" id="1.1.1.37"/>
    </reaction>
</comment>
<dbReference type="SUPFAM" id="SSF56327">
    <property type="entry name" value="LDH C-terminal domain-like"/>
    <property type="match status" value="1"/>
</dbReference>
<dbReference type="InterPro" id="IPR015955">
    <property type="entry name" value="Lactate_DH/Glyco_Ohase_4_C"/>
</dbReference>
<evidence type="ECO:0000259" key="8">
    <source>
        <dbReference type="Pfam" id="PF00056"/>
    </source>
</evidence>
<feature type="binding site" evidence="4 7">
    <location>
        <position position="35"/>
    </location>
    <ligand>
        <name>NAD(+)</name>
        <dbReference type="ChEBI" id="CHEBI:57540"/>
    </ligand>
</feature>
<keyword evidence="2 4" id="KW-0560">Oxidoreductase</keyword>
<proteinExistence type="inferred from homology"/>
<feature type="binding site" evidence="4 6">
    <location>
        <position position="92"/>
    </location>
    <ligand>
        <name>substrate</name>
    </ligand>
</feature>
<dbReference type="SUPFAM" id="SSF51735">
    <property type="entry name" value="NAD(P)-binding Rossmann-fold domains"/>
    <property type="match status" value="1"/>
</dbReference>
<dbReference type="HAMAP" id="MF_00487">
    <property type="entry name" value="Malate_dehydrog_3"/>
    <property type="match status" value="1"/>
</dbReference>
<evidence type="ECO:0000256" key="6">
    <source>
        <dbReference type="PIRSR" id="PIRSR000102-2"/>
    </source>
</evidence>
<feature type="binding site" evidence="4 6">
    <location>
        <position position="155"/>
    </location>
    <ligand>
        <name>substrate</name>
    </ligand>
</feature>
<reference evidence="11" key="1">
    <citation type="journal article" date="2020" name="Appl. Environ. Microbiol.">
        <title>Diazotrophic Anaeromyxobacter Isolates from Soils.</title>
        <authorList>
            <person name="Masuda Y."/>
            <person name="Yamanaka H."/>
            <person name="Xu Z.X."/>
            <person name="Shiratori Y."/>
            <person name="Aono T."/>
            <person name="Amachi S."/>
            <person name="Senoo K."/>
            <person name="Itoh H."/>
        </authorList>
    </citation>
    <scope>NUCLEOTIDE SEQUENCE [LARGE SCALE GENOMIC DNA]</scope>
    <source>
        <strain evidence="11">R267</strain>
    </source>
</reference>
<evidence type="ECO:0000256" key="2">
    <source>
        <dbReference type="ARBA" id="ARBA00023002"/>
    </source>
</evidence>
<dbReference type="FunFam" id="3.90.110.10:FF:000004">
    <property type="entry name" value="Malate dehydrogenase"/>
    <property type="match status" value="1"/>
</dbReference>
<dbReference type="Pfam" id="PF02866">
    <property type="entry name" value="Ldh_1_C"/>
    <property type="match status" value="1"/>
</dbReference>
<evidence type="ECO:0000256" key="5">
    <source>
        <dbReference type="PIRSR" id="PIRSR000102-1"/>
    </source>
</evidence>
<feature type="domain" description="Lactate/malate dehydrogenase C-terminal" evidence="9">
    <location>
        <begin position="151"/>
        <end position="309"/>
    </location>
</feature>
<evidence type="ECO:0000256" key="3">
    <source>
        <dbReference type="ARBA" id="ARBA00023027"/>
    </source>
</evidence>
<evidence type="ECO:0000256" key="1">
    <source>
        <dbReference type="ARBA" id="ARBA00022532"/>
    </source>
</evidence>
<dbReference type="PIRSF" id="PIRSF000102">
    <property type="entry name" value="Lac_mal_DH"/>
    <property type="match status" value="1"/>
</dbReference>
<dbReference type="Gene3D" id="3.40.50.720">
    <property type="entry name" value="NAD(P)-binding Rossmann-like Domain"/>
    <property type="match status" value="1"/>
</dbReference>
<dbReference type="CDD" id="cd01339">
    <property type="entry name" value="LDH-like_MDH"/>
    <property type="match status" value="1"/>
</dbReference>
<dbReference type="AlphaFoldDB" id="A0A7I9VMV6"/>
<evidence type="ECO:0000313" key="10">
    <source>
        <dbReference type="EMBL" id="GEJ57317.1"/>
    </source>
</evidence>
<sequence length="312" mass="32717">MASRKKIALIGAGQIGGTLALLAGQKELGDVVLVDIMEGVAKGKALDLQETRGVTKFDVNVTGGGTGDYAIIKDADVCIVTAGVPRKPGMSRDDLLKVNLDAIAKVAEGIKHHAPNAFVIVITNPLDSMVYAMYKITGFPKNRVVGMAGVLDTARFQYFVGEAAGVSPQDVNAMVLGGHGDDMVPLLRYSSVNGVPLTKLVEKAKLDAIVDRTRKGGGEIVALLGTGSAFYAPAASAIAMAESYLKDKKRVLPCSAYLDGQYGVKGVFVGVPVVIGAGGVERVLEVDLNEEERAMLTKSLESVKKSVAETKL</sequence>
<dbReference type="GO" id="GO:0006099">
    <property type="term" value="P:tricarboxylic acid cycle"/>
    <property type="evidence" value="ECO:0007669"/>
    <property type="project" value="UniProtKB-UniRule"/>
</dbReference>
<evidence type="ECO:0000313" key="11">
    <source>
        <dbReference type="Proteomes" id="UP000503640"/>
    </source>
</evidence>
<dbReference type="EMBL" id="BJTG01000004">
    <property type="protein sequence ID" value="GEJ57317.1"/>
    <property type="molecule type" value="Genomic_DNA"/>
</dbReference>
<name>A0A7I9VMV6_9BACT</name>
<comment type="function">
    <text evidence="4">Catalyzes the reversible oxidation of malate to oxaloacetate.</text>
</comment>
<keyword evidence="1 4" id="KW-0816">Tricarboxylic acid cycle</keyword>